<dbReference type="Proteomes" id="UP000660729">
    <property type="component" value="Unassembled WGS sequence"/>
</dbReference>
<reference evidence="2" key="1">
    <citation type="submission" date="2020-04" db="EMBL/GenBank/DDBJ databases">
        <title>Draft genome resource of the tomato pathogen Pseudocercospora fuligena.</title>
        <authorList>
            <person name="Zaccaron A."/>
        </authorList>
    </citation>
    <scope>NUCLEOTIDE SEQUENCE</scope>
    <source>
        <strain evidence="2">PF001</strain>
    </source>
</reference>
<evidence type="ECO:0000313" key="3">
    <source>
        <dbReference type="Proteomes" id="UP000660729"/>
    </source>
</evidence>
<name>A0A8H6RKP5_9PEZI</name>
<keyword evidence="3" id="KW-1185">Reference proteome</keyword>
<dbReference type="OrthoDB" id="3649537at2759"/>
<feature type="compositionally biased region" description="Polar residues" evidence="1">
    <location>
        <begin position="282"/>
        <end position="293"/>
    </location>
</feature>
<comment type="caution">
    <text evidence="2">The sequence shown here is derived from an EMBL/GenBank/DDBJ whole genome shotgun (WGS) entry which is preliminary data.</text>
</comment>
<feature type="region of interest" description="Disordered" evidence="1">
    <location>
        <begin position="1"/>
        <end position="74"/>
    </location>
</feature>
<protein>
    <submittedName>
        <fullName evidence="2">Uncharacterized protein</fullName>
    </submittedName>
</protein>
<feature type="region of interest" description="Disordered" evidence="1">
    <location>
        <begin position="235"/>
        <end position="363"/>
    </location>
</feature>
<accession>A0A8H6RKP5</accession>
<proteinExistence type="predicted"/>
<feature type="compositionally biased region" description="Low complexity" evidence="1">
    <location>
        <begin position="27"/>
        <end position="38"/>
    </location>
</feature>
<feature type="compositionally biased region" description="Polar residues" evidence="1">
    <location>
        <begin position="50"/>
        <end position="61"/>
    </location>
</feature>
<dbReference type="EMBL" id="JABCIY010000091">
    <property type="protein sequence ID" value="KAF7193239.1"/>
    <property type="molecule type" value="Genomic_DNA"/>
</dbReference>
<organism evidence="2 3">
    <name type="scientific">Pseudocercospora fuligena</name>
    <dbReference type="NCBI Taxonomy" id="685502"/>
    <lineage>
        <taxon>Eukaryota</taxon>
        <taxon>Fungi</taxon>
        <taxon>Dikarya</taxon>
        <taxon>Ascomycota</taxon>
        <taxon>Pezizomycotina</taxon>
        <taxon>Dothideomycetes</taxon>
        <taxon>Dothideomycetidae</taxon>
        <taxon>Mycosphaerellales</taxon>
        <taxon>Mycosphaerellaceae</taxon>
        <taxon>Pseudocercospora</taxon>
    </lineage>
</organism>
<sequence length="460" mass="51117">MRQGGVEYAPAGFHATGDGSDVRGQMRHQPQMQQQRNQTSAPLQEHIAQLQPSFEHSQVQTDEVLPSKRRKLNSESTPKTIIDKALTRADDTHRKSNGWPAMPPPDMSLPQFVNPQDLLLRPITVRPEFNWDNKFLFQSRVFEQDELVPIRPVGRPLGSRKQPLPSASRSNMQAVEDARILNATRQNAAAPSRIVVLPGVIGPGADASGPPPQQHYTTSAVPRFEESQYESLSIAAPLPKRRDSGTQIHLDGSNDTEAGPESFAASADPTSQIRPLPRARTMSISSDTGSIYSDHSARSNSPAPPPSSTAASSPPKPLPTPKKAAKKTDPTTPNQPQHKKKGNHKYIQPSRQTTNLPHSPPPDVQFVPATKPIPTEISTLVQRLKSATRKENFPQRTSLRRFEEFDSRYGYLKRSSVLWKEWFGDTRLFTEKWWRYFAMTGKGQELGRGDEVEMAEDVGG</sequence>
<dbReference type="AlphaFoldDB" id="A0A8H6RKP5"/>
<evidence type="ECO:0000313" key="2">
    <source>
        <dbReference type="EMBL" id="KAF7193239.1"/>
    </source>
</evidence>
<evidence type="ECO:0000256" key="1">
    <source>
        <dbReference type="SAM" id="MobiDB-lite"/>
    </source>
</evidence>
<gene>
    <name evidence="2" type="ORF">HII31_05465</name>
</gene>